<accession>A0ABR4CG19</accession>
<reference evidence="1 2" key="1">
    <citation type="journal article" date="2024" name="Commun. Biol.">
        <title>Comparative genomic analysis of thermophilic fungi reveals convergent evolutionary adaptations and gene losses.</title>
        <authorList>
            <person name="Steindorff A.S."/>
            <person name="Aguilar-Pontes M.V."/>
            <person name="Robinson A.J."/>
            <person name="Andreopoulos B."/>
            <person name="LaButti K."/>
            <person name="Kuo A."/>
            <person name="Mondo S."/>
            <person name="Riley R."/>
            <person name="Otillar R."/>
            <person name="Haridas S."/>
            <person name="Lipzen A."/>
            <person name="Grimwood J."/>
            <person name="Schmutz J."/>
            <person name="Clum A."/>
            <person name="Reid I.D."/>
            <person name="Moisan M.C."/>
            <person name="Butler G."/>
            <person name="Nguyen T.T.M."/>
            <person name="Dewar K."/>
            <person name="Conant G."/>
            <person name="Drula E."/>
            <person name="Henrissat B."/>
            <person name="Hansel C."/>
            <person name="Singer S."/>
            <person name="Hutchinson M.I."/>
            <person name="de Vries R.P."/>
            <person name="Natvig D.O."/>
            <person name="Powell A.J."/>
            <person name="Tsang A."/>
            <person name="Grigoriev I.V."/>
        </authorList>
    </citation>
    <scope>NUCLEOTIDE SEQUENCE [LARGE SCALE GENOMIC DNA]</scope>
    <source>
        <strain evidence="1 2">CBS 494.80</strain>
    </source>
</reference>
<gene>
    <name evidence="1" type="ORF">VTL71DRAFT_15007</name>
</gene>
<name>A0ABR4CG19_9HELO</name>
<dbReference type="EMBL" id="JAZHXI010000008">
    <property type="protein sequence ID" value="KAL2068669.1"/>
    <property type="molecule type" value="Genomic_DNA"/>
</dbReference>
<keyword evidence="2" id="KW-1185">Reference proteome</keyword>
<proteinExistence type="predicted"/>
<organism evidence="1 2">
    <name type="scientific">Oculimacula yallundae</name>
    <dbReference type="NCBI Taxonomy" id="86028"/>
    <lineage>
        <taxon>Eukaryota</taxon>
        <taxon>Fungi</taxon>
        <taxon>Dikarya</taxon>
        <taxon>Ascomycota</taxon>
        <taxon>Pezizomycotina</taxon>
        <taxon>Leotiomycetes</taxon>
        <taxon>Helotiales</taxon>
        <taxon>Ploettnerulaceae</taxon>
        <taxon>Oculimacula</taxon>
    </lineage>
</organism>
<dbReference type="Proteomes" id="UP001595075">
    <property type="component" value="Unassembled WGS sequence"/>
</dbReference>
<comment type="caution">
    <text evidence="1">The sequence shown here is derived from an EMBL/GenBank/DDBJ whole genome shotgun (WGS) entry which is preliminary data.</text>
</comment>
<protein>
    <recommendedName>
        <fullName evidence="3">NADH dehydrogenase subunit 1</fullName>
    </recommendedName>
</protein>
<sequence>MTLPEAIFILLRNSAFIILLLGSFE</sequence>
<evidence type="ECO:0000313" key="1">
    <source>
        <dbReference type="EMBL" id="KAL2068669.1"/>
    </source>
</evidence>
<evidence type="ECO:0008006" key="3">
    <source>
        <dbReference type="Google" id="ProtNLM"/>
    </source>
</evidence>
<evidence type="ECO:0000313" key="2">
    <source>
        <dbReference type="Proteomes" id="UP001595075"/>
    </source>
</evidence>